<feature type="domain" description="Dynein heavy chain C-terminal" evidence="1">
    <location>
        <begin position="1"/>
        <end position="110"/>
    </location>
</feature>
<accession>A0A0B6ZVW0</accession>
<dbReference type="InterPro" id="IPR041228">
    <property type="entry name" value="Dynein_C"/>
</dbReference>
<dbReference type="PANTHER" id="PTHR46532:SF15">
    <property type="entry name" value="CYTOPLASMIC DYNEIN 2 HEAVY CHAIN 1"/>
    <property type="match status" value="1"/>
</dbReference>
<dbReference type="EMBL" id="HACG01025904">
    <property type="protein sequence ID" value="CEK72769.1"/>
    <property type="molecule type" value="Transcribed_RNA"/>
</dbReference>
<dbReference type="GO" id="GO:0005858">
    <property type="term" value="C:axonemal dynein complex"/>
    <property type="evidence" value="ECO:0007669"/>
    <property type="project" value="TreeGrafter"/>
</dbReference>
<dbReference type="GO" id="GO:0051959">
    <property type="term" value="F:dynein light intermediate chain binding"/>
    <property type="evidence" value="ECO:0007669"/>
    <property type="project" value="InterPro"/>
</dbReference>
<protein>
    <recommendedName>
        <fullName evidence="1">Dynein heavy chain C-terminal domain-containing protein</fullName>
    </recommendedName>
</protein>
<organism evidence="2">
    <name type="scientific">Arion vulgaris</name>
    <dbReference type="NCBI Taxonomy" id="1028688"/>
    <lineage>
        <taxon>Eukaryota</taxon>
        <taxon>Metazoa</taxon>
        <taxon>Spiralia</taxon>
        <taxon>Lophotrochozoa</taxon>
        <taxon>Mollusca</taxon>
        <taxon>Gastropoda</taxon>
        <taxon>Heterobranchia</taxon>
        <taxon>Euthyneura</taxon>
        <taxon>Panpulmonata</taxon>
        <taxon>Eupulmonata</taxon>
        <taxon>Stylommatophora</taxon>
        <taxon>Helicina</taxon>
        <taxon>Arionoidea</taxon>
        <taxon>Arionidae</taxon>
        <taxon>Arion</taxon>
    </lineage>
</organism>
<evidence type="ECO:0000313" key="2">
    <source>
        <dbReference type="EMBL" id="CEK72769.1"/>
    </source>
</evidence>
<dbReference type="InterPro" id="IPR043160">
    <property type="entry name" value="Dynein_C_barrel"/>
</dbReference>
<dbReference type="FunFam" id="3.10.490.20:FF:000007">
    <property type="entry name" value="Dynein cytoplasmic 2 heavy chain 1"/>
    <property type="match status" value="1"/>
</dbReference>
<proteinExistence type="predicted"/>
<dbReference type="Pfam" id="PF18199">
    <property type="entry name" value="Dynein_C"/>
    <property type="match status" value="1"/>
</dbReference>
<dbReference type="AlphaFoldDB" id="A0A0B6ZVW0"/>
<gene>
    <name evidence="2" type="primary">ORF83876</name>
</gene>
<dbReference type="GO" id="GO:0045505">
    <property type="term" value="F:dynein intermediate chain binding"/>
    <property type="evidence" value="ECO:0007669"/>
    <property type="project" value="InterPro"/>
</dbReference>
<dbReference type="GO" id="GO:0007018">
    <property type="term" value="P:microtubule-based movement"/>
    <property type="evidence" value="ECO:0007669"/>
    <property type="project" value="InterPro"/>
</dbReference>
<sequence>MDSLKFACTWKSSIQGANVLVKIGGLQLEGCTFDGSQLLENQRDYPSVSAIPPCLVSWIPKDSPDPYGLEETISLAIYYSSTRDRIVTRLDVPCGGNVDQWLQTGAALFLKNE</sequence>
<dbReference type="PANTHER" id="PTHR46532">
    <property type="entry name" value="MALE FERTILITY FACTOR KL5"/>
    <property type="match status" value="1"/>
</dbReference>
<dbReference type="Gene3D" id="3.10.490.20">
    <property type="match status" value="1"/>
</dbReference>
<name>A0A0B6ZVW0_9EUPU</name>
<evidence type="ECO:0000259" key="1">
    <source>
        <dbReference type="Pfam" id="PF18199"/>
    </source>
</evidence>
<reference evidence="2" key="1">
    <citation type="submission" date="2014-12" db="EMBL/GenBank/DDBJ databases">
        <title>Insight into the proteome of Arion vulgaris.</title>
        <authorList>
            <person name="Aradska J."/>
            <person name="Bulat T."/>
            <person name="Smidak R."/>
            <person name="Sarate P."/>
            <person name="Gangsoo J."/>
            <person name="Sialana F."/>
            <person name="Bilban M."/>
            <person name="Lubec G."/>
        </authorList>
    </citation>
    <scope>NUCLEOTIDE SEQUENCE</scope>
    <source>
        <tissue evidence="2">Skin</tissue>
    </source>
</reference>
<dbReference type="InterPro" id="IPR026983">
    <property type="entry name" value="DHC"/>
</dbReference>